<dbReference type="PANTHER" id="PTHR21963:SF1">
    <property type="entry name" value="SPERM-ASSOCIATED ANTIGEN 17"/>
    <property type="match status" value="1"/>
</dbReference>
<reference evidence="2" key="1">
    <citation type="submission" date="2023-07" db="EMBL/GenBank/DDBJ databases">
        <authorList>
            <person name="Stuckert A."/>
        </authorList>
    </citation>
    <scope>NUCLEOTIDE SEQUENCE</scope>
</reference>
<dbReference type="EMBL" id="CAUEEQ010026096">
    <property type="protein sequence ID" value="CAJ0946858.1"/>
    <property type="molecule type" value="Genomic_DNA"/>
</dbReference>
<evidence type="ECO:0000313" key="2">
    <source>
        <dbReference type="EMBL" id="CAJ0946858.1"/>
    </source>
</evidence>
<protein>
    <submittedName>
        <fullName evidence="2">Uncharacterized protein</fullName>
    </submittedName>
</protein>
<feature type="compositionally biased region" description="Basic and acidic residues" evidence="1">
    <location>
        <begin position="46"/>
        <end position="57"/>
    </location>
</feature>
<feature type="compositionally biased region" description="Basic and acidic residues" evidence="1">
    <location>
        <begin position="126"/>
        <end position="135"/>
    </location>
</feature>
<feature type="compositionally biased region" description="Polar residues" evidence="1">
    <location>
        <begin position="33"/>
        <end position="43"/>
    </location>
</feature>
<evidence type="ECO:0000256" key="1">
    <source>
        <dbReference type="SAM" id="MobiDB-lite"/>
    </source>
</evidence>
<feature type="compositionally biased region" description="Basic and acidic residues" evidence="1">
    <location>
        <begin position="67"/>
        <end position="94"/>
    </location>
</feature>
<comment type="caution">
    <text evidence="2">The sequence shown here is derived from an EMBL/GenBank/DDBJ whole genome shotgun (WGS) entry which is preliminary data.</text>
</comment>
<feature type="region of interest" description="Disordered" evidence="1">
    <location>
        <begin position="246"/>
        <end position="309"/>
    </location>
</feature>
<dbReference type="PANTHER" id="PTHR21963">
    <property type="entry name" value="PF6"/>
    <property type="match status" value="1"/>
</dbReference>
<organism evidence="2 3">
    <name type="scientific">Ranitomeya imitator</name>
    <name type="common">mimic poison frog</name>
    <dbReference type="NCBI Taxonomy" id="111125"/>
    <lineage>
        <taxon>Eukaryota</taxon>
        <taxon>Metazoa</taxon>
        <taxon>Chordata</taxon>
        <taxon>Craniata</taxon>
        <taxon>Vertebrata</taxon>
        <taxon>Euteleostomi</taxon>
        <taxon>Amphibia</taxon>
        <taxon>Batrachia</taxon>
        <taxon>Anura</taxon>
        <taxon>Neobatrachia</taxon>
        <taxon>Hyloidea</taxon>
        <taxon>Dendrobatidae</taxon>
        <taxon>Dendrobatinae</taxon>
        <taxon>Ranitomeya</taxon>
    </lineage>
</organism>
<dbReference type="InterPro" id="IPR026173">
    <property type="entry name" value="SPAG17"/>
</dbReference>
<feature type="compositionally biased region" description="Basic and acidic residues" evidence="1">
    <location>
        <begin position="428"/>
        <end position="451"/>
    </location>
</feature>
<feature type="region of interest" description="Disordered" evidence="1">
    <location>
        <begin position="33"/>
        <end position="156"/>
    </location>
</feature>
<feature type="compositionally biased region" description="Basic residues" evidence="1">
    <location>
        <begin position="265"/>
        <end position="279"/>
    </location>
</feature>
<proteinExistence type="predicted"/>
<feature type="region of interest" description="Disordered" evidence="1">
    <location>
        <begin position="402"/>
        <end position="482"/>
    </location>
</feature>
<feature type="compositionally biased region" description="Basic and acidic residues" evidence="1">
    <location>
        <begin position="290"/>
        <end position="299"/>
    </location>
</feature>
<name>A0ABN9LRS2_9NEOB</name>
<accession>A0ABN9LRS2</accession>
<keyword evidence="3" id="KW-1185">Reference proteome</keyword>
<feature type="compositionally biased region" description="Pro residues" evidence="1">
    <location>
        <begin position="251"/>
        <end position="262"/>
    </location>
</feature>
<gene>
    <name evidence="2" type="ORF">RIMI_LOCUS11498718</name>
</gene>
<evidence type="ECO:0000313" key="3">
    <source>
        <dbReference type="Proteomes" id="UP001176940"/>
    </source>
</evidence>
<dbReference type="Proteomes" id="UP001176940">
    <property type="component" value="Unassembled WGS sequence"/>
</dbReference>
<sequence length="850" mass="93918">MDEMADDIINTTQLDGKSDVIIVSAHKRDYIENSTSDITTTVQRAVDPRRGSQREEMPPQPAQNPFIREESLKAWKEEQDRLKEDERLKQEKKNAKGGRSGSKKRRGSKERPESTRQRSLSAQKKNAKEKDKEEEPNGPTSAIVPSAVPQDPPKHAYEFIGYDTGDDLIQVSGGCRCLFPTDGGQIQVEHTQFEKGSNYVKVKILKDGHEFLVHVVNPREVPRGSQEEREEKDPELEAMLTFPSIHTPSIIPAPPPQPPPPSSVKGHKSPRGKSPRAARGKTPQVPAVKEMPKTPEEKSQPVTPRVTPAAKPVKVPEVQALNVSYPTGLMLTFTEDTECCNSTQTGPRLLIRQSYPVKVRNARVHGISQTAESLETTRVITAEGSVIRCLLDGRTQILLPDGTVIQSPDSGPVVDPHTLQNLPMEPTETPRPDSQPEHIEDPKESSSETRKGKGGHNAVPAPSKPEAADPPAPPDSLPTAPVIPVVKPGTWITTTPSGEQIGTRGSERLDLKPLLLCRATDSVTGAVMTTRDDQVVTVVQADGTVITEHADGTRITTWHQDMDVPLPGDHEETGEKPQIVTKKVKFIRTEKSDFVTIVLNCEEKTYRAVSGDGTEVVAGPQGWYQIHGMRVPQARSPPASYIMSHTQNVISEVLDPEGNLFQVMLDGSTSVIIADVDPCEEESEEKDEVLPEVQQPPEVYDLHAPRFFVVNADGSGSEFLRDREVENFLAECYCDPTIAIIREPTQEAPGVQSVTVLQPFPETSLWTMKKQLNNIVPPNLLSRNWASFPATEEYIDKVIKKEEELQELNIRDPRTAEEKEGATDLLQLVLSMTDVRLLPPITSSEMDKCH</sequence>